<feature type="transmembrane region" description="Helical" evidence="1">
    <location>
        <begin position="50"/>
        <end position="69"/>
    </location>
</feature>
<keyword evidence="3" id="KW-1185">Reference proteome</keyword>
<dbReference type="Pfam" id="PF15071">
    <property type="entry name" value="TMEM220"/>
    <property type="match status" value="1"/>
</dbReference>
<dbReference type="InterPro" id="IPR029377">
    <property type="entry name" value="TMEM220"/>
</dbReference>
<reference evidence="3" key="1">
    <citation type="journal article" date="2019" name="Int. J. Syst. Evol. Microbiol.">
        <title>The Global Catalogue of Microorganisms (GCM) 10K type strain sequencing project: providing services to taxonomists for standard genome sequencing and annotation.</title>
        <authorList>
            <consortium name="The Broad Institute Genomics Platform"/>
            <consortium name="The Broad Institute Genome Sequencing Center for Infectious Disease"/>
            <person name="Wu L."/>
            <person name="Ma J."/>
        </authorList>
    </citation>
    <scope>NUCLEOTIDE SEQUENCE [LARGE SCALE GENOMIC DNA]</scope>
    <source>
        <strain evidence="3">JCM 31920</strain>
    </source>
</reference>
<feature type="transmembrane region" description="Helical" evidence="1">
    <location>
        <begin position="89"/>
        <end position="108"/>
    </location>
</feature>
<feature type="transmembrane region" description="Helical" evidence="1">
    <location>
        <begin position="26"/>
        <end position="43"/>
    </location>
</feature>
<proteinExistence type="predicted"/>
<keyword evidence="1" id="KW-0472">Membrane</keyword>
<dbReference type="PANTHER" id="PTHR34262">
    <property type="entry name" value="TRANSMEMBRANE PROTEIN 220"/>
    <property type="match status" value="1"/>
</dbReference>
<dbReference type="Proteomes" id="UP001501508">
    <property type="component" value="Unassembled WGS sequence"/>
</dbReference>
<dbReference type="RefSeq" id="WP_345028143.1">
    <property type="nucleotide sequence ID" value="NZ_BAABEY010000018.1"/>
</dbReference>
<keyword evidence="1" id="KW-1133">Transmembrane helix</keyword>
<evidence type="ECO:0000256" key="1">
    <source>
        <dbReference type="SAM" id="Phobius"/>
    </source>
</evidence>
<evidence type="ECO:0000313" key="2">
    <source>
        <dbReference type="EMBL" id="GAA4438000.1"/>
    </source>
</evidence>
<evidence type="ECO:0008006" key="4">
    <source>
        <dbReference type="Google" id="ProtNLM"/>
    </source>
</evidence>
<organism evidence="2 3">
    <name type="scientific">Ravibacter arvi</name>
    <dbReference type="NCBI Taxonomy" id="2051041"/>
    <lineage>
        <taxon>Bacteria</taxon>
        <taxon>Pseudomonadati</taxon>
        <taxon>Bacteroidota</taxon>
        <taxon>Cytophagia</taxon>
        <taxon>Cytophagales</taxon>
        <taxon>Spirosomataceae</taxon>
        <taxon>Ravibacter</taxon>
    </lineage>
</organism>
<dbReference type="PANTHER" id="PTHR34262:SF1">
    <property type="entry name" value="TRANSMEMBRANE PROTEIN 220"/>
    <property type="match status" value="1"/>
</dbReference>
<comment type="caution">
    <text evidence="2">The sequence shown here is derived from an EMBL/GenBank/DDBJ whole genome shotgun (WGS) entry which is preliminary data.</text>
</comment>
<name>A0ABP8LY74_9BACT</name>
<gene>
    <name evidence="2" type="ORF">GCM10023091_17980</name>
</gene>
<accession>A0ABP8LY74</accession>
<evidence type="ECO:0000313" key="3">
    <source>
        <dbReference type="Proteomes" id="UP001501508"/>
    </source>
</evidence>
<protein>
    <recommendedName>
        <fullName evidence="4">Transmembrane family 220 protein</fullName>
    </recommendedName>
</protein>
<sequence>MRYLAIVFALCFILSAFVQLNDPDPLTWIALYSVPAIASLIFLRKKLPSLVYFVLAAVYLTIAILQWPPEFEGFLFGEVKTMRSLNIELARESFGMGIVAVAMLVLGLSTRRTEKK</sequence>
<dbReference type="EMBL" id="BAABEY010000018">
    <property type="protein sequence ID" value="GAA4438000.1"/>
    <property type="molecule type" value="Genomic_DNA"/>
</dbReference>
<keyword evidence="1" id="KW-0812">Transmembrane</keyword>